<dbReference type="GO" id="GO:0046677">
    <property type="term" value="P:response to antibiotic"/>
    <property type="evidence" value="ECO:0007669"/>
    <property type="project" value="InterPro"/>
</dbReference>
<dbReference type="InterPro" id="IPR000871">
    <property type="entry name" value="Beta-lactam_class-A"/>
</dbReference>
<evidence type="ECO:0000313" key="3">
    <source>
        <dbReference type="Proteomes" id="UP000028525"/>
    </source>
</evidence>
<feature type="domain" description="Beta-lactamase class A catalytic" evidence="1">
    <location>
        <begin position="32"/>
        <end position="244"/>
    </location>
</feature>
<dbReference type="Proteomes" id="UP000028525">
    <property type="component" value="Unassembled WGS sequence"/>
</dbReference>
<comment type="caution">
    <text evidence="2">The sequence shown here is derived from an EMBL/GenBank/DDBJ whole genome shotgun (WGS) entry which is preliminary data.</text>
</comment>
<name>A0A084JR07_9FIRM</name>
<dbReference type="InterPro" id="IPR045155">
    <property type="entry name" value="Beta-lactam_cat"/>
</dbReference>
<dbReference type="Gene3D" id="3.40.710.10">
    <property type="entry name" value="DD-peptidase/beta-lactamase superfamily"/>
    <property type="match status" value="1"/>
</dbReference>
<dbReference type="PANTHER" id="PTHR35333:SF3">
    <property type="entry name" value="BETA-LACTAMASE-TYPE TRANSPEPTIDASE FOLD CONTAINING PROTEIN"/>
    <property type="match status" value="1"/>
</dbReference>
<dbReference type="GO" id="GO:0030655">
    <property type="term" value="P:beta-lactam antibiotic catabolic process"/>
    <property type="evidence" value="ECO:0007669"/>
    <property type="project" value="InterPro"/>
</dbReference>
<protein>
    <submittedName>
        <fullName evidence="2">Beta-lactamase</fullName>
    </submittedName>
</protein>
<dbReference type="InterPro" id="IPR012338">
    <property type="entry name" value="Beta-lactam/transpept-like"/>
</dbReference>
<accession>A0A084JR07</accession>
<proteinExistence type="predicted"/>
<evidence type="ECO:0000259" key="1">
    <source>
        <dbReference type="Pfam" id="PF13354"/>
    </source>
</evidence>
<reference evidence="2 3" key="1">
    <citation type="submission" date="2014-07" db="EMBL/GenBank/DDBJ databases">
        <title>Draft genome of Clostridium celerecrescens 152B isolated from sediments associated with methane hydrate from Krishna Godavari basin.</title>
        <authorList>
            <person name="Honkalas V.S."/>
            <person name="Dabir A.P."/>
            <person name="Arora P."/>
            <person name="Dhakephalkar P.K."/>
        </authorList>
    </citation>
    <scope>NUCLEOTIDE SEQUENCE [LARGE SCALE GENOMIC DNA]</scope>
    <source>
        <strain evidence="2 3">152B</strain>
    </source>
</reference>
<dbReference type="EMBL" id="JPME01000004">
    <property type="protein sequence ID" value="KEZ91391.1"/>
    <property type="molecule type" value="Genomic_DNA"/>
</dbReference>
<dbReference type="STRING" id="29354.IO98_02945"/>
<dbReference type="Pfam" id="PF13354">
    <property type="entry name" value="Beta-lactamase2"/>
    <property type="match status" value="1"/>
</dbReference>
<sequence>MSGCQFRPAGSLFIGMNDEIIEKLEQLPGRISFLYENLKTGDGFAYHEQEPMMAASVIKLFIMAAAFEKSKKGTFQMEELFAVKKEDCVPSCGALTYLHDGILVTGMDLVTLMIIFSDNTATNVLIDILGMEEINETIQGLGFERTILQRKMYDMVRSAQGIQNYITAYETGRLLKMMYDGTLIDSQSSDTMISILKNQQLCSKIPFYLQALSDSPEIAHKTGEDTGITHDVGIVYGKEPFLVCFCGNETDTPAFERVMAEISLDLFKQINKEI</sequence>
<keyword evidence="3" id="KW-1185">Reference proteome</keyword>
<dbReference type="AlphaFoldDB" id="A0A084JR07"/>
<dbReference type="GO" id="GO:0008800">
    <property type="term" value="F:beta-lactamase activity"/>
    <property type="evidence" value="ECO:0007669"/>
    <property type="project" value="InterPro"/>
</dbReference>
<dbReference type="SUPFAM" id="SSF56601">
    <property type="entry name" value="beta-lactamase/transpeptidase-like"/>
    <property type="match status" value="1"/>
</dbReference>
<organism evidence="2 3">
    <name type="scientific">Lacrimispora celerecrescens</name>
    <dbReference type="NCBI Taxonomy" id="29354"/>
    <lineage>
        <taxon>Bacteria</taxon>
        <taxon>Bacillati</taxon>
        <taxon>Bacillota</taxon>
        <taxon>Clostridia</taxon>
        <taxon>Lachnospirales</taxon>
        <taxon>Lachnospiraceae</taxon>
        <taxon>Lacrimispora</taxon>
    </lineage>
</organism>
<dbReference type="PANTHER" id="PTHR35333">
    <property type="entry name" value="BETA-LACTAMASE"/>
    <property type="match status" value="1"/>
</dbReference>
<evidence type="ECO:0000313" key="2">
    <source>
        <dbReference type="EMBL" id="KEZ91391.1"/>
    </source>
</evidence>
<gene>
    <name evidence="2" type="ORF">IO98_02945</name>
</gene>